<evidence type="ECO:0000256" key="11">
    <source>
        <dbReference type="ARBA" id="ARBA00023146"/>
    </source>
</evidence>
<dbReference type="FunFam" id="3.40.50.800:FF:000001">
    <property type="entry name" value="Threonine--tRNA ligase"/>
    <property type="match status" value="1"/>
</dbReference>
<dbReference type="InterPro" id="IPR002314">
    <property type="entry name" value="aa-tRNA-synt_IIb"/>
</dbReference>
<dbReference type="GO" id="GO:0000049">
    <property type="term" value="F:tRNA binding"/>
    <property type="evidence" value="ECO:0007669"/>
    <property type="project" value="UniProtKB-KW"/>
</dbReference>
<dbReference type="InterPro" id="IPR012675">
    <property type="entry name" value="Beta-grasp_dom_sf"/>
</dbReference>
<dbReference type="SUPFAM" id="SSF55681">
    <property type="entry name" value="Class II aaRS and biotin synthetases"/>
    <property type="match status" value="1"/>
</dbReference>
<feature type="domain" description="TGS" evidence="15">
    <location>
        <begin position="6"/>
        <end position="96"/>
    </location>
</feature>
<dbReference type="GO" id="GO:0005524">
    <property type="term" value="F:ATP binding"/>
    <property type="evidence" value="ECO:0007669"/>
    <property type="project" value="UniProtKB-UniRule"/>
</dbReference>
<dbReference type="EC" id="6.1.1.3" evidence="13"/>
<keyword evidence="3 13" id="KW-0820">tRNA-binding</keyword>
<organism evidence="16 17">
    <name type="scientific">Silvibacterium bohemicum</name>
    <dbReference type="NCBI Taxonomy" id="1577686"/>
    <lineage>
        <taxon>Bacteria</taxon>
        <taxon>Pseudomonadati</taxon>
        <taxon>Acidobacteriota</taxon>
        <taxon>Terriglobia</taxon>
        <taxon>Terriglobales</taxon>
        <taxon>Acidobacteriaceae</taxon>
        <taxon>Silvibacterium</taxon>
    </lineage>
</organism>
<keyword evidence="2 13" id="KW-0963">Cytoplasm</keyword>
<keyword evidence="11 13" id="KW-0030">Aminoacyl-tRNA synthetase</keyword>
<dbReference type="EMBL" id="JACHEK010000007">
    <property type="protein sequence ID" value="MBB6145473.1"/>
    <property type="molecule type" value="Genomic_DNA"/>
</dbReference>
<keyword evidence="6 13" id="KW-0547">Nucleotide-binding</keyword>
<comment type="catalytic activity">
    <reaction evidence="12 13">
        <text>tRNA(Thr) + L-threonine + ATP = L-threonyl-tRNA(Thr) + AMP + diphosphate + H(+)</text>
        <dbReference type="Rhea" id="RHEA:24624"/>
        <dbReference type="Rhea" id="RHEA-COMP:9670"/>
        <dbReference type="Rhea" id="RHEA-COMP:9704"/>
        <dbReference type="ChEBI" id="CHEBI:15378"/>
        <dbReference type="ChEBI" id="CHEBI:30616"/>
        <dbReference type="ChEBI" id="CHEBI:33019"/>
        <dbReference type="ChEBI" id="CHEBI:57926"/>
        <dbReference type="ChEBI" id="CHEBI:78442"/>
        <dbReference type="ChEBI" id="CHEBI:78534"/>
        <dbReference type="ChEBI" id="CHEBI:456215"/>
        <dbReference type="EC" id="6.1.1.3"/>
    </reaction>
</comment>
<dbReference type="InterPro" id="IPR033728">
    <property type="entry name" value="ThrRS_core"/>
</dbReference>
<evidence type="ECO:0000256" key="13">
    <source>
        <dbReference type="HAMAP-Rule" id="MF_00184"/>
    </source>
</evidence>
<dbReference type="Gene3D" id="3.30.54.20">
    <property type="match status" value="1"/>
</dbReference>
<dbReference type="Pfam" id="PF02824">
    <property type="entry name" value="TGS"/>
    <property type="match status" value="1"/>
</dbReference>
<dbReference type="Gene3D" id="3.30.930.10">
    <property type="entry name" value="Bira Bifunctional Protein, Domain 2"/>
    <property type="match status" value="1"/>
</dbReference>
<dbReference type="CDD" id="cd01667">
    <property type="entry name" value="TGS_ThrRS"/>
    <property type="match status" value="1"/>
</dbReference>
<dbReference type="PROSITE" id="PS50862">
    <property type="entry name" value="AA_TRNA_LIGASE_II"/>
    <property type="match status" value="1"/>
</dbReference>
<dbReference type="InterPro" id="IPR047246">
    <property type="entry name" value="ThrRS_anticodon"/>
</dbReference>
<dbReference type="Pfam" id="PF07973">
    <property type="entry name" value="tRNA_SAD"/>
    <property type="match status" value="1"/>
</dbReference>
<dbReference type="InterPro" id="IPR006195">
    <property type="entry name" value="aa-tRNA-synth_II"/>
</dbReference>
<dbReference type="PRINTS" id="PR01047">
    <property type="entry name" value="TRNASYNTHTHR"/>
</dbReference>
<keyword evidence="10 13" id="KW-0648">Protein biosynthesis</keyword>
<evidence type="ECO:0000256" key="9">
    <source>
        <dbReference type="ARBA" id="ARBA00022884"/>
    </source>
</evidence>
<evidence type="ECO:0000313" key="17">
    <source>
        <dbReference type="Proteomes" id="UP000538666"/>
    </source>
</evidence>
<keyword evidence="7 13" id="KW-0862">Zinc</keyword>
<dbReference type="PANTHER" id="PTHR11451">
    <property type="entry name" value="THREONINE-TRNA LIGASE"/>
    <property type="match status" value="1"/>
</dbReference>
<dbReference type="InterPro" id="IPR002320">
    <property type="entry name" value="Thr-tRNA-ligase_IIa"/>
</dbReference>
<dbReference type="FunFam" id="3.30.980.10:FF:000005">
    <property type="entry name" value="Threonyl-tRNA synthetase, mitochondrial"/>
    <property type="match status" value="1"/>
</dbReference>
<dbReference type="CDD" id="cd00771">
    <property type="entry name" value="ThrRS_core"/>
    <property type="match status" value="1"/>
</dbReference>
<evidence type="ECO:0000256" key="6">
    <source>
        <dbReference type="ARBA" id="ARBA00022741"/>
    </source>
</evidence>
<keyword evidence="8 13" id="KW-0067">ATP-binding</keyword>
<evidence type="ECO:0000313" key="16">
    <source>
        <dbReference type="EMBL" id="MBB6145473.1"/>
    </source>
</evidence>
<dbReference type="PANTHER" id="PTHR11451:SF44">
    <property type="entry name" value="THREONINE--TRNA LIGASE, CHLOROPLASTIC_MITOCHONDRIAL 2"/>
    <property type="match status" value="1"/>
</dbReference>
<comment type="caution">
    <text evidence="16">The sequence shown here is derived from an EMBL/GenBank/DDBJ whole genome shotgun (WGS) entry which is preliminary data.</text>
</comment>
<feature type="binding site" evidence="13">
    <location>
        <position position="552"/>
    </location>
    <ligand>
        <name>Zn(2+)</name>
        <dbReference type="ChEBI" id="CHEBI:29105"/>
        <note>catalytic</note>
    </ligand>
</feature>
<dbReference type="SMART" id="SM00863">
    <property type="entry name" value="tRNA_SAD"/>
    <property type="match status" value="1"/>
</dbReference>
<keyword evidence="5 13" id="KW-0479">Metal-binding</keyword>
<dbReference type="InterPro" id="IPR036621">
    <property type="entry name" value="Anticodon-bd_dom_sf"/>
</dbReference>
<dbReference type="SUPFAM" id="SSF52954">
    <property type="entry name" value="Class II aaRS ABD-related"/>
    <property type="match status" value="1"/>
</dbReference>
<evidence type="ECO:0000256" key="4">
    <source>
        <dbReference type="ARBA" id="ARBA00022598"/>
    </source>
</evidence>
<dbReference type="GO" id="GO:0046872">
    <property type="term" value="F:metal ion binding"/>
    <property type="evidence" value="ECO:0007669"/>
    <property type="project" value="UniProtKB-KW"/>
</dbReference>
<keyword evidence="17" id="KW-1185">Reference proteome</keyword>
<evidence type="ECO:0000256" key="10">
    <source>
        <dbReference type="ARBA" id="ARBA00022917"/>
    </source>
</evidence>
<dbReference type="AlphaFoldDB" id="A0A841JVQ3"/>
<dbReference type="Pfam" id="PF03129">
    <property type="entry name" value="HGTP_anticodon"/>
    <property type="match status" value="1"/>
</dbReference>
<name>A0A841JVQ3_9BACT</name>
<proteinExistence type="inferred from homology"/>
<dbReference type="InterPro" id="IPR012947">
    <property type="entry name" value="tRNA_SAD"/>
</dbReference>
<dbReference type="InterPro" id="IPR045864">
    <property type="entry name" value="aa-tRNA-synth_II/BPL/LPL"/>
</dbReference>
<comment type="cofactor">
    <cofactor evidence="13">
        <name>Zn(2+)</name>
        <dbReference type="ChEBI" id="CHEBI:29105"/>
    </cofactor>
    <text evidence="13">Binds 1 zinc ion per subunit.</text>
</comment>
<evidence type="ECO:0000256" key="5">
    <source>
        <dbReference type="ARBA" id="ARBA00022723"/>
    </source>
</evidence>
<dbReference type="CDD" id="cd00860">
    <property type="entry name" value="ThrRS_anticodon"/>
    <property type="match status" value="1"/>
</dbReference>
<dbReference type="SUPFAM" id="SSF55186">
    <property type="entry name" value="ThrRS/AlaRS common domain"/>
    <property type="match status" value="1"/>
</dbReference>
<dbReference type="NCBIfam" id="TIGR00418">
    <property type="entry name" value="thrS"/>
    <property type="match status" value="1"/>
</dbReference>
<dbReference type="Pfam" id="PF00587">
    <property type="entry name" value="tRNA-synt_2b"/>
    <property type="match status" value="1"/>
</dbReference>
<keyword evidence="9 13" id="KW-0694">RNA-binding</keyword>
<dbReference type="InterPro" id="IPR004154">
    <property type="entry name" value="Anticodon-bd"/>
</dbReference>
<feature type="domain" description="Aminoacyl-transfer RNA synthetases class-II family profile" evidence="14">
    <location>
        <begin position="278"/>
        <end position="575"/>
    </location>
</feature>
<comment type="subcellular location">
    <subcellularLocation>
        <location evidence="13">Cytoplasm</location>
    </subcellularLocation>
</comment>
<dbReference type="Gene3D" id="3.40.50.800">
    <property type="entry name" value="Anticodon-binding domain"/>
    <property type="match status" value="1"/>
</dbReference>
<dbReference type="Proteomes" id="UP000538666">
    <property type="component" value="Unassembled WGS sequence"/>
</dbReference>
<dbReference type="HAMAP" id="MF_00184">
    <property type="entry name" value="Thr_tRNA_synth"/>
    <property type="match status" value="1"/>
</dbReference>
<dbReference type="InterPro" id="IPR004095">
    <property type="entry name" value="TGS"/>
</dbReference>
<keyword evidence="4 13" id="KW-0436">Ligase</keyword>
<dbReference type="SUPFAM" id="SSF81271">
    <property type="entry name" value="TGS-like"/>
    <property type="match status" value="1"/>
</dbReference>
<evidence type="ECO:0000259" key="15">
    <source>
        <dbReference type="PROSITE" id="PS51880"/>
    </source>
</evidence>
<evidence type="ECO:0000256" key="3">
    <source>
        <dbReference type="ARBA" id="ARBA00022555"/>
    </source>
</evidence>
<dbReference type="PROSITE" id="PS51880">
    <property type="entry name" value="TGS"/>
    <property type="match status" value="1"/>
</dbReference>
<comment type="similarity">
    <text evidence="1 13">Belongs to the class-II aminoacyl-tRNA synthetase family.</text>
</comment>
<dbReference type="Gene3D" id="3.10.20.30">
    <property type="match status" value="1"/>
</dbReference>
<gene>
    <name evidence="13" type="primary">thrS</name>
    <name evidence="16" type="ORF">HNQ77_003434</name>
</gene>
<accession>A0A841JVQ3</accession>
<evidence type="ECO:0000256" key="7">
    <source>
        <dbReference type="ARBA" id="ARBA00022833"/>
    </source>
</evidence>
<feature type="binding site" evidence="13">
    <location>
        <position position="371"/>
    </location>
    <ligand>
        <name>Zn(2+)</name>
        <dbReference type="ChEBI" id="CHEBI:29105"/>
        <note>catalytic</note>
    </ligand>
</feature>
<dbReference type="GO" id="GO:0004829">
    <property type="term" value="F:threonine-tRNA ligase activity"/>
    <property type="evidence" value="ECO:0007669"/>
    <property type="project" value="UniProtKB-UniRule"/>
</dbReference>
<evidence type="ECO:0000256" key="8">
    <source>
        <dbReference type="ARBA" id="ARBA00022840"/>
    </source>
</evidence>
<reference evidence="16 17" key="1">
    <citation type="submission" date="2020-08" db="EMBL/GenBank/DDBJ databases">
        <title>Genomic Encyclopedia of Type Strains, Phase IV (KMG-IV): sequencing the most valuable type-strain genomes for metagenomic binning, comparative biology and taxonomic classification.</title>
        <authorList>
            <person name="Goeker M."/>
        </authorList>
    </citation>
    <scope>NUCLEOTIDE SEQUENCE [LARGE SCALE GENOMIC DNA]</scope>
    <source>
        <strain evidence="16 17">DSM 103733</strain>
    </source>
</reference>
<evidence type="ECO:0000259" key="14">
    <source>
        <dbReference type="PROSITE" id="PS50862"/>
    </source>
</evidence>
<sequence length="680" mass="76704">MNAVQDPIQVHLPDGSVKEFAAGVTPFQVAESISPRLAAASVVARIKPLHAAGQTAADDKEAGDAAAMYASEDAQAERLVDLSTPLQESVTLQLLTEKDPDALKVVRHSAAHVLATAVLELFPETKLGHGPATDAGFFYDFYRPTPFTPDDLKRIEEKMAEVVARDEKFIREQEPREKGLQRFKAENDFMKIHFIERFTHDGDDISLYRNGAFVDFCRGPHVPSTGRVKAFKVTNLAGAYWLGDEKNPQLQRVYGTAFFSKKEMDEHFVRLEEAAKRDHRVLGKQLDLFSIQDLAGPGLIFWHPKGAMIRKTMEDWMREECIRRGYDLVVTPHVMRTELWKTSGHEGFYSQNMFTPMELDDADYRLKPMNCPGHILIYKNSPKSYRDLPVRFAELGNVYRYERSGTMHGLLRVRGFTQDDAHIFCTPEQIENEVVDCIDFAQAVLTTFGFSDFKVELSTWDPNDRKSYAGSDEKWNLAIHSLENALQRKGIPYKTIAGEAAFYGPKIDIKLVDVLGRLWQLSTVQFDFNLPARFELEYVGEDGERHQPLMVHRALFGSVERFFGVLIEHYAGAFPLWLAPVQMGIVPISERHQAYAEKVQAELQKAGFRVELDARNEKMNAKIRDFTMQKVPYVLVMGDKEEAAGGVSVRARGKGDQGSVSLADFLARAGELVAGKSMEL</sequence>
<comment type="subunit">
    <text evidence="13">Homodimer.</text>
</comment>
<dbReference type="InterPro" id="IPR012676">
    <property type="entry name" value="TGS-like"/>
</dbReference>
<comment type="caution">
    <text evidence="13">Lacks conserved residue(s) required for the propagation of feature annotation.</text>
</comment>
<dbReference type="GO" id="GO:0005737">
    <property type="term" value="C:cytoplasm"/>
    <property type="evidence" value="ECO:0007669"/>
    <property type="project" value="UniProtKB-SubCell"/>
</dbReference>
<feature type="binding site" evidence="13">
    <location>
        <position position="422"/>
    </location>
    <ligand>
        <name>Zn(2+)</name>
        <dbReference type="ChEBI" id="CHEBI:29105"/>
        <note>catalytic</note>
    </ligand>
</feature>
<dbReference type="InterPro" id="IPR018163">
    <property type="entry name" value="Thr/Ala-tRNA-synth_IIc_edit"/>
</dbReference>
<evidence type="ECO:0000256" key="2">
    <source>
        <dbReference type="ARBA" id="ARBA00022490"/>
    </source>
</evidence>
<dbReference type="RefSeq" id="WP_050060555.1">
    <property type="nucleotide sequence ID" value="NZ_JACHEK010000007.1"/>
</dbReference>
<dbReference type="Gene3D" id="3.30.980.10">
    <property type="entry name" value="Threonyl-trna Synthetase, Chain A, domain 2"/>
    <property type="match status" value="1"/>
</dbReference>
<dbReference type="FunFam" id="3.30.930.10:FF:000002">
    <property type="entry name" value="Threonine--tRNA ligase"/>
    <property type="match status" value="1"/>
</dbReference>
<evidence type="ECO:0000256" key="1">
    <source>
        <dbReference type="ARBA" id="ARBA00008226"/>
    </source>
</evidence>
<dbReference type="GO" id="GO:0006435">
    <property type="term" value="P:threonyl-tRNA aminoacylation"/>
    <property type="evidence" value="ECO:0007669"/>
    <property type="project" value="UniProtKB-UniRule"/>
</dbReference>
<evidence type="ECO:0000256" key="12">
    <source>
        <dbReference type="ARBA" id="ARBA00049515"/>
    </source>
</evidence>
<protein>
    <recommendedName>
        <fullName evidence="13">Threonine--tRNA ligase</fullName>
        <ecNumber evidence="13">6.1.1.3</ecNumber>
    </recommendedName>
    <alternativeName>
        <fullName evidence="13">Threonyl-tRNA synthetase</fullName>
        <shortName evidence="13">ThrRS</shortName>
    </alternativeName>
</protein>
<dbReference type="OrthoDB" id="9802304at2"/>